<gene>
    <name evidence="3" type="ORF">EUX50_07315</name>
</gene>
<feature type="domain" description="Trimeric autotransporter adhesin Trp ring" evidence="2">
    <location>
        <begin position="558"/>
        <end position="609"/>
    </location>
</feature>
<dbReference type="SUPFAM" id="SSF101999">
    <property type="entry name" value="Trimeric adhesin"/>
    <property type="match status" value="2"/>
</dbReference>
<dbReference type="Pfam" id="PF18669">
    <property type="entry name" value="Trp_ring"/>
    <property type="match status" value="1"/>
</dbReference>
<dbReference type="InterPro" id="IPR037174">
    <property type="entry name" value="Trimeric_adhesin"/>
</dbReference>
<organism evidence="3 4">
    <name type="scientific">Haemophilus haemolyticus</name>
    <dbReference type="NCBI Taxonomy" id="726"/>
    <lineage>
        <taxon>Bacteria</taxon>
        <taxon>Pseudomonadati</taxon>
        <taxon>Pseudomonadota</taxon>
        <taxon>Gammaproteobacteria</taxon>
        <taxon>Pasteurellales</taxon>
        <taxon>Pasteurellaceae</taxon>
        <taxon>Haemophilus</taxon>
    </lineage>
</organism>
<evidence type="ECO:0000313" key="4">
    <source>
        <dbReference type="Proteomes" id="UP000318353"/>
    </source>
</evidence>
<name>A0ABY2YPC2_HAEHA</name>
<feature type="non-terminal residue" evidence="3">
    <location>
        <position position="739"/>
    </location>
</feature>
<dbReference type="Gene3D" id="3.90.1780.10">
    <property type="entry name" value="Trimeric adhesin"/>
    <property type="match status" value="5"/>
</dbReference>
<protein>
    <submittedName>
        <fullName evidence="3">Peptidase M10</fullName>
    </submittedName>
</protein>
<accession>A0ABY2YPC2</accession>
<sequence>MPDVKTAELVSSKDGSVIAPSTDSKLQEALKAAKDELAAAATPEQKEAAENKVKAAETALNKALDDKGVATAKNVADMINKSGFTLKTSATAEGNKESGDDEVINPGKAVEMVAGKNLTVKQEANGKVTYSLNPVLSNLTSAEFKGSDANAPTTKLTNEGVTITPETSTGKNPVSLTQNGLNNGGNAITNVAGNLDGAKTGTNAPTTSATKPTLGTAANEVNSNNAATVGDVLNAGWNLQGNNTAKDFVTAYDTVNFIDGEGTSVSVENKDKITSTIKYSVNLGDGLEKTNDNKIKAKAGDGVTVGTDGIKVNTGKGLKIDVADNNKVAVDTDDKTITVGNDGKVKAVTGSTEVVTADNKTGTEKAGQVRPVATDKDKLATVDTVAQAVNSAKWIAKATNADDVEITDTDKTNDTTGEGIAAGDEVTFTAGKNLRVKREGKNFTFATAKDVSFDSVKVGDTQNGKAPVNLTTEGATTANNNEAGKAPTTALNISSGTGTDAKPTQLVGVGSVLNKTTFDTTPTGTVPAGGTPTTEDLVNLNEAVNKNAAATVGDLQNMGWKVSSDKATGAEGAYLDVVKNANEVKFVGKNAAKVSGKTENGVRTITIDVPDVKTAELVSSKDGSVIAPSTDSKLQEALKAAKDELAAAATPEQKEAAENKVKAAETALNKALDDKGVATAKNVADMINKSGFTLKTSATAEGNKESGDDEVINPGKAVEMVAGKNLTVKQEANGKVTYS</sequence>
<feature type="region of interest" description="Disordered" evidence="1">
    <location>
        <begin position="464"/>
        <end position="487"/>
    </location>
</feature>
<dbReference type="InterPro" id="IPR040482">
    <property type="entry name" value="Trp_ring"/>
</dbReference>
<evidence type="ECO:0000259" key="2">
    <source>
        <dbReference type="Pfam" id="PF18669"/>
    </source>
</evidence>
<dbReference type="RefSeq" id="WP_373457033.1">
    <property type="nucleotide sequence ID" value="NZ_SDPH01000036.1"/>
</dbReference>
<dbReference type="EMBL" id="SDPH01000036">
    <property type="protein sequence ID" value="TPH03340.1"/>
    <property type="molecule type" value="Genomic_DNA"/>
</dbReference>
<keyword evidence="4" id="KW-1185">Reference proteome</keyword>
<reference evidence="3 4" key="1">
    <citation type="submission" date="2019-01" db="EMBL/GenBank/DDBJ databases">
        <title>Comparative genomic analysis identifies haemin-independent Haemophilus haemolyticus: a formal re-classification of Haemophilus intermedius.</title>
        <authorList>
            <person name="Harris T.M."/>
            <person name="Price E.P."/>
            <person name="Sarovich D.S."/>
            <person name="Norskov-Lauritsen N."/>
            <person name="Beissbarth J."/>
            <person name="Chang A.B."/>
            <person name="Smith-Vaughan H.C."/>
        </authorList>
    </citation>
    <scope>NUCLEOTIDE SEQUENCE [LARGE SCALE GENOMIC DNA]</scope>
    <source>
        <strain evidence="3 4">CCUG 15949</strain>
    </source>
</reference>
<feature type="region of interest" description="Disordered" evidence="1">
    <location>
        <begin position="1"/>
        <end position="23"/>
    </location>
</feature>
<evidence type="ECO:0000256" key="1">
    <source>
        <dbReference type="SAM" id="MobiDB-lite"/>
    </source>
</evidence>
<dbReference type="Proteomes" id="UP000318353">
    <property type="component" value="Unassembled WGS sequence"/>
</dbReference>
<proteinExistence type="predicted"/>
<dbReference type="Gene3D" id="2.20.25.140">
    <property type="match status" value="1"/>
</dbReference>
<evidence type="ECO:0000313" key="3">
    <source>
        <dbReference type="EMBL" id="TPH03340.1"/>
    </source>
</evidence>
<comment type="caution">
    <text evidence="3">The sequence shown here is derived from an EMBL/GenBank/DDBJ whole genome shotgun (WGS) entry which is preliminary data.</text>
</comment>
<feature type="compositionally biased region" description="Low complexity" evidence="1">
    <location>
        <begin position="471"/>
        <end position="484"/>
    </location>
</feature>